<accession>R4K3S4</accession>
<dbReference type="InterPro" id="IPR029058">
    <property type="entry name" value="AB_hydrolase_fold"/>
</dbReference>
<dbReference type="OrthoDB" id="1908495at2"/>
<gene>
    <name evidence="1" type="ORF">Clopa_2370</name>
</gene>
<dbReference type="KEGG" id="cpas:Clopa_2370"/>
<dbReference type="eggNOG" id="COG1073">
    <property type="taxonomic scope" value="Bacteria"/>
</dbReference>
<dbReference type="InterPro" id="IPR017018">
    <property type="entry name" value="UCP033634"/>
</dbReference>
<dbReference type="SUPFAM" id="SSF53474">
    <property type="entry name" value="alpha/beta-Hydrolases"/>
    <property type="match status" value="1"/>
</dbReference>
<keyword evidence="2" id="KW-1185">Reference proteome</keyword>
<dbReference type="PIRSF" id="PIRSF033634">
    <property type="entry name" value="UCP033634"/>
    <property type="match status" value="1"/>
</dbReference>
<dbReference type="STRING" id="86416.Clopa_2370"/>
<sequence length="214" mass="24184">MYEFLPIVYNSSEGNEVINDYYYDKNDSNSLVVLFPGVNYSCEKPLLHYARKAAVIEGYDVLCVRYGYKLSKDDIGKEIIKTIAEEVLQTIKNCDNKKYNKLYFISKSIGGEVAGNIANKIGYDNVKSLYLTPTPNTSQHMIKTNAYAVVGTKDKIFTEENIVFVKAYKNVNLTLIDNAQHSLEIDGNIEKSIESLSKVAGIFKEFLEKSKINN</sequence>
<evidence type="ECO:0000313" key="1">
    <source>
        <dbReference type="EMBL" id="AGK97233.1"/>
    </source>
</evidence>
<dbReference type="AlphaFoldDB" id="R4K3S4"/>
<protein>
    <recommendedName>
        <fullName evidence="3">Alpha/beta hydrolase</fullName>
    </recommendedName>
</protein>
<dbReference type="HOGENOM" id="CLU_111932_0_0_9"/>
<proteinExistence type="predicted"/>
<organism evidence="1 2">
    <name type="scientific">Clostridium pasteurianum BC1</name>
    <dbReference type="NCBI Taxonomy" id="86416"/>
    <lineage>
        <taxon>Bacteria</taxon>
        <taxon>Bacillati</taxon>
        <taxon>Bacillota</taxon>
        <taxon>Clostridia</taxon>
        <taxon>Eubacteriales</taxon>
        <taxon>Clostridiaceae</taxon>
        <taxon>Clostridium</taxon>
    </lineage>
</organism>
<evidence type="ECO:0008006" key="3">
    <source>
        <dbReference type="Google" id="ProtNLM"/>
    </source>
</evidence>
<reference evidence="1 2" key="1">
    <citation type="submission" date="2012-01" db="EMBL/GenBank/DDBJ databases">
        <title>Complete sequence of chromosome of Clostridium pasteurianum BC1.</title>
        <authorList>
            <consortium name="US DOE Joint Genome Institute"/>
            <person name="Lucas S."/>
            <person name="Han J."/>
            <person name="Lapidus A."/>
            <person name="Cheng J.-F."/>
            <person name="Goodwin L."/>
            <person name="Pitluck S."/>
            <person name="Peters L."/>
            <person name="Mikhailova N."/>
            <person name="Teshima H."/>
            <person name="Detter J.C."/>
            <person name="Han C."/>
            <person name="Tapia R."/>
            <person name="Land M."/>
            <person name="Hauser L."/>
            <person name="Kyrpides N."/>
            <person name="Ivanova N."/>
            <person name="Pagani I."/>
            <person name="Dunn J."/>
            <person name="Taghavi S."/>
            <person name="Francis A."/>
            <person name="van der Lelie D."/>
            <person name="Woyke T."/>
        </authorList>
    </citation>
    <scope>NUCLEOTIDE SEQUENCE [LARGE SCALE GENOMIC DNA]</scope>
    <source>
        <strain evidence="1 2">BC1</strain>
    </source>
</reference>
<evidence type="ECO:0000313" key="2">
    <source>
        <dbReference type="Proteomes" id="UP000013523"/>
    </source>
</evidence>
<dbReference type="RefSeq" id="WP_015615537.1">
    <property type="nucleotide sequence ID" value="NC_021182.1"/>
</dbReference>
<dbReference type="Gene3D" id="3.40.50.1820">
    <property type="entry name" value="alpha/beta hydrolase"/>
    <property type="match status" value="1"/>
</dbReference>
<dbReference type="ESTHER" id="clopa-r4k3s4">
    <property type="family name" value="UCP033634"/>
</dbReference>
<dbReference type="EMBL" id="CP003261">
    <property type="protein sequence ID" value="AGK97233.1"/>
    <property type="molecule type" value="Genomic_DNA"/>
</dbReference>
<dbReference type="Proteomes" id="UP000013523">
    <property type="component" value="Chromosome"/>
</dbReference>
<dbReference type="PATRIC" id="fig|86416.3.peg.2353"/>
<name>R4K3S4_CLOPA</name>